<dbReference type="AlphaFoldDB" id="A0ABD3PRU3"/>
<gene>
    <name evidence="2" type="ORF">ACHAWO_004823</name>
</gene>
<dbReference type="Gene3D" id="2.60.120.920">
    <property type="match status" value="1"/>
</dbReference>
<protein>
    <recommendedName>
        <fullName evidence="4">B30.2/SPRY domain-containing protein</fullName>
    </recommendedName>
</protein>
<feature type="region of interest" description="Disordered" evidence="1">
    <location>
        <begin position="1"/>
        <end position="21"/>
    </location>
</feature>
<dbReference type="InterPro" id="IPR043136">
    <property type="entry name" value="B30.2/SPRY_sf"/>
</dbReference>
<evidence type="ECO:0000256" key="1">
    <source>
        <dbReference type="SAM" id="MobiDB-lite"/>
    </source>
</evidence>
<accession>A0ABD3PRU3</accession>
<evidence type="ECO:0008006" key="4">
    <source>
        <dbReference type="Google" id="ProtNLM"/>
    </source>
</evidence>
<reference evidence="2 3" key="1">
    <citation type="submission" date="2024-10" db="EMBL/GenBank/DDBJ databases">
        <title>Updated reference genomes for cyclostephanoid diatoms.</title>
        <authorList>
            <person name="Roberts W.R."/>
            <person name="Alverson A.J."/>
        </authorList>
    </citation>
    <scope>NUCLEOTIDE SEQUENCE [LARGE SCALE GENOMIC DNA]</scope>
    <source>
        <strain evidence="2 3">AJA010-31</strain>
    </source>
</reference>
<dbReference type="InterPro" id="IPR013320">
    <property type="entry name" value="ConA-like_dom_sf"/>
</dbReference>
<dbReference type="Proteomes" id="UP001530400">
    <property type="component" value="Unassembled WGS sequence"/>
</dbReference>
<organism evidence="2 3">
    <name type="scientific">Cyclotella atomus</name>
    <dbReference type="NCBI Taxonomy" id="382360"/>
    <lineage>
        <taxon>Eukaryota</taxon>
        <taxon>Sar</taxon>
        <taxon>Stramenopiles</taxon>
        <taxon>Ochrophyta</taxon>
        <taxon>Bacillariophyta</taxon>
        <taxon>Coscinodiscophyceae</taxon>
        <taxon>Thalassiosirophycidae</taxon>
        <taxon>Stephanodiscales</taxon>
        <taxon>Stephanodiscaceae</taxon>
        <taxon>Cyclotella</taxon>
    </lineage>
</organism>
<sequence length="758" mass="84325">MIARKDEGSDEATATHPLSAMVPSPARNNSKKVALFIAIFVWGYASLSIDISSTNRFMSDVDTTQGSPHNSCWGISPISPLDPDAPTKYLIFYPRAGMGNILISYISSVMYACVTGRILKIAPYNQRELAAFTCDEYFDADAPGSICEDLEMDEKLRLSYESSQVEIKRPEAWLDSHCDENKQYLEYFLCDDGMSNEQFIAVCSVHYWGDLLFDNPFLKNNLPAMSFRNVLRDKIAPSDKVQQKMVQDGPYHVCVHFRWGMDHTTMNLGENWIDHLGTCVRNLFQHWHSYSQPKVLLFTMHEDIRQAVKQSSESGSSENHEVVFASSDIPNWEPGGSGHSNDRYQGIADMFSMGSQCTHLLPSYKGSTFFMIAANLMENVSVFPGDQWKNGCLEGSQVTDMIPIDAYWYEGNDVCNLRESTCHVNDEGQPTATSLKPALRFFEVNNAAKKLTLITVPWNLYADDMQLYINELLGHCRRKVTTVFVVNTVGTPFNARLGSDVPASDLYYESSVVDLPKGSSLGVGLVAKGKFLPGWKTKGCFYNGNISNGSAGLIMSFGPRIKSGDSVGVYLRRSDEDLCEVMFYHNGRCLGAGFSLKESSSLYPCLHVSGNATVKVASSSPPAVFTRENGAMSDPFSGSWEIKRLFVGPELGEFPLTDTSRFKLTLEKGEGKQYRLAIGDKMEAFDSIKFLGQCISTRMMPQPELEELEKLIGKALDGGDHGLKKMMITSDGNLLIQGPIMDMSYVRHVDTFEPVTSI</sequence>
<comment type="caution">
    <text evidence="2">The sequence shown here is derived from an EMBL/GenBank/DDBJ whole genome shotgun (WGS) entry which is preliminary data.</text>
</comment>
<evidence type="ECO:0000313" key="3">
    <source>
        <dbReference type="Proteomes" id="UP001530400"/>
    </source>
</evidence>
<keyword evidence="3" id="KW-1185">Reference proteome</keyword>
<dbReference type="EMBL" id="JALLPJ020000511">
    <property type="protein sequence ID" value="KAL3790066.1"/>
    <property type="molecule type" value="Genomic_DNA"/>
</dbReference>
<name>A0ABD3PRU3_9STRA</name>
<evidence type="ECO:0000313" key="2">
    <source>
        <dbReference type="EMBL" id="KAL3790066.1"/>
    </source>
</evidence>
<dbReference type="SUPFAM" id="SSF49899">
    <property type="entry name" value="Concanavalin A-like lectins/glucanases"/>
    <property type="match status" value="1"/>
</dbReference>
<proteinExistence type="predicted"/>